<feature type="transmembrane region" description="Helical" evidence="2">
    <location>
        <begin position="193"/>
        <end position="213"/>
    </location>
</feature>
<reference evidence="5 6" key="1">
    <citation type="journal article" date="2017" name="Front. Microbiol.">
        <title>New Insights into the Diversity of the Genus Faecalibacterium.</title>
        <authorList>
            <person name="Benevides L."/>
            <person name="Burman S."/>
            <person name="Martin R."/>
            <person name="Robert V."/>
            <person name="Thomas M."/>
            <person name="Miquel S."/>
            <person name="Chain F."/>
            <person name="Sokol H."/>
            <person name="Bermudez-Humaran L.G."/>
            <person name="Morrison M."/>
            <person name="Langella P."/>
            <person name="Azevedo V.A."/>
            <person name="Chatel J.M."/>
            <person name="Soares S."/>
        </authorList>
    </citation>
    <scope>NUCLEOTIDE SEQUENCE [LARGE SCALE GENOMIC DNA]</scope>
    <source>
        <strain evidence="5 6">CNCM I 4573</strain>
    </source>
</reference>
<proteinExistence type="predicted"/>
<evidence type="ECO:0000259" key="4">
    <source>
        <dbReference type="Pfam" id="PF14283"/>
    </source>
</evidence>
<dbReference type="RefSeq" id="WP_097785452.1">
    <property type="nucleotide sequence ID" value="NZ_NMTW01000034.1"/>
</dbReference>
<sequence>MRKKIRFLTVLAVCVMVLSCFSVTAFAYADDTEQNLPVTEATQPEQQPAVTPTPEKPKGEPIDDEGNAYTRDLLYDRATNKQFITVQTKSGNTFFIVIDYDAPINEDEEQYQTYFLNMVDESDLLALLDDDTAAALTTCNCKEKCAAGQVNTDCPVCKTNMSECTGTAPVTPEPDKDAETDAPAPKPEKKSNIGMILVIFVLAGAAGAAYYYIKFVKGRKPKDEDMDFFDDEGYEEEPYINEDDEPQIAEDVETDGDED</sequence>
<dbReference type="PROSITE" id="PS51257">
    <property type="entry name" value="PROKAR_LIPOPROTEIN"/>
    <property type="match status" value="1"/>
</dbReference>
<feature type="compositionally biased region" description="Acidic residues" evidence="1">
    <location>
        <begin position="224"/>
        <end position="259"/>
    </location>
</feature>
<dbReference type="InterPro" id="IPR025376">
    <property type="entry name" value="CD1107-like_dom"/>
</dbReference>
<evidence type="ECO:0000256" key="1">
    <source>
        <dbReference type="SAM" id="MobiDB-lite"/>
    </source>
</evidence>
<evidence type="ECO:0000256" key="3">
    <source>
        <dbReference type="SAM" id="SignalP"/>
    </source>
</evidence>
<protein>
    <submittedName>
        <fullName evidence="5">Bacteriocin</fullName>
    </submittedName>
</protein>
<keyword evidence="2" id="KW-0812">Transmembrane</keyword>
<dbReference type="Pfam" id="PF14283">
    <property type="entry name" value="CD1107-like"/>
    <property type="match status" value="1"/>
</dbReference>
<feature type="chain" id="PRO_5011998290" evidence="3">
    <location>
        <begin position="30"/>
        <end position="259"/>
    </location>
</feature>
<dbReference type="EMBL" id="NMTW01000034">
    <property type="protein sequence ID" value="PDX75655.1"/>
    <property type="molecule type" value="Genomic_DNA"/>
</dbReference>
<feature type="region of interest" description="Disordered" evidence="1">
    <location>
        <begin position="222"/>
        <end position="259"/>
    </location>
</feature>
<dbReference type="Proteomes" id="UP000220157">
    <property type="component" value="Unassembled WGS sequence"/>
</dbReference>
<feature type="compositionally biased region" description="Polar residues" evidence="1">
    <location>
        <begin position="39"/>
        <end position="50"/>
    </location>
</feature>
<dbReference type="AlphaFoldDB" id="A0A2A7A958"/>
<feature type="region of interest" description="Disordered" evidence="1">
    <location>
        <begin position="165"/>
        <end position="187"/>
    </location>
</feature>
<feature type="domain" description="Mobile element protein CD1107-like" evidence="4">
    <location>
        <begin position="61"/>
        <end position="220"/>
    </location>
</feature>
<gene>
    <name evidence="5" type="ORF">CGS56_07795</name>
</gene>
<keyword evidence="3" id="KW-0732">Signal</keyword>
<feature type="signal peptide" evidence="3">
    <location>
        <begin position="1"/>
        <end position="29"/>
    </location>
</feature>
<evidence type="ECO:0000256" key="2">
    <source>
        <dbReference type="SAM" id="Phobius"/>
    </source>
</evidence>
<comment type="caution">
    <text evidence="5">The sequence shown here is derived from an EMBL/GenBank/DDBJ whole genome shotgun (WGS) entry which is preliminary data.</text>
</comment>
<keyword evidence="2" id="KW-0472">Membrane</keyword>
<feature type="region of interest" description="Disordered" evidence="1">
    <location>
        <begin position="39"/>
        <end position="66"/>
    </location>
</feature>
<name>A0A2A7A958_9FIRM</name>
<accession>A0A2A7A958</accession>
<evidence type="ECO:0000313" key="6">
    <source>
        <dbReference type="Proteomes" id="UP000220157"/>
    </source>
</evidence>
<keyword evidence="2" id="KW-1133">Transmembrane helix</keyword>
<organism evidence="5 6">
    <name type="scientific">Faecalibacterium prausnitzii</name>
    <dbReference type="NCBI Taxonomy" id="853"/>
    <lineage>
        <taxon>Bacteria</taxon>
        <taxon>Bacillati</taxon>
        <taxon>Bacillota</taxon>
        <taxon>Clostridia</taxon>
        <taxon>Eubacteriales</taxon>
        <taxon>Oscillospiraceae</taxon>
        <taxon>Faecalibacterium</taxon>
    </lineage>
</organism>
<evidence type="ECO:0000313" key="5">
    <source>
        <dbReference type="EMBL" id="PDX75655.1"/>
    </source>
</evidence>